<keyword evidence="8" id="KW-1185">Reference proteome</keyword>
<dbReference type="GO" id="GO:0022857">
    <property type="term" value="F:transmembrane transporter activity"/>
    <property type="evidence" value="ECO:0007669"/>
    <property type="project" value="InterPro"/>
</dbReference>
<sequence length="384" mass="42514">MSRITKNQERIALSAFFFLSGICFSTWASRIPTIKELFNLNEAQLGTILLAMPVCSLIGLPVSGWLVSKFESRKPLLASFVLFAFSLIYIGFVKTTFSLVIGISVFAFCLRILNIAMNAQSIVLQQKFKQKIVGSFHGIWSLGGVIGVLFSTLMVRLNVTMQYHLLIIATITLITIFIAYRYSLQNDKAPTGNKLILGKPDPFILYLGLLVFFAAICEGGMYDWSGVYFNEVVNVEIFTYGYLIFMVCMTIARFSIDYLIDAIGMQKMYIISALFIATGILIAIIFPHFWTALLGFCLVGIGTSPIFPITYILAGKSTKYSPGIAISIVGTYAIAGMFIGPPLIGYLAHAFGLKNAFITFIIGGLMFIPISQLFFKMLKKVEKG</sequence>
<feature type="transmembrane region" description="Helical" evidence="5">
    <location>
        <begin position="356"/>
        <end position="375"/>
    </location>
</feature>
<dbReference type="AlphaFoldDB" id="A0A1D8P4S2"/>
<dbReference type="SUPFAM" id="SSF103473">
    <property type="entry name" value="MFS general substrate transporter"/>
    <property type="match status" value="1"/>
</dbReference>
<dbReference type="RefSeq" id="WP_070235706.1">
    <property type="nucleotide sequence ID" value="NZ_CP017478.1"/>
</dbReference>
<keyword evidence="2 5" id="KW-0812">Transmembrane</keyword>
<feature type="transmembrane region" description="Helical" evidence="5">
    <location>
        <begin position="325"/>
        <end position="344"/>
    </location>
</feature>
<dbReference type="Pfam" id="PF07690">
    <property type="entry name" value="MFS_1"/>
    <property type="match status" value="1"/>
</dbReference>
<reference evidence="7 8" key="1">
    <citation type="submission" date="2016-10" db="EMBL/GenBank/DDBJ databases">
        <title>Lutibacter sp. LPB0138, isolated from marine gastropod.</title>
        <authorList>
            <person name="Kim E."/>
            <person name="Yi H."/>
        </authorList>
    </citation>
    <scope>NUCLEOTIDE SEQUENCE [LARGE SCALE GENOMIC DNA]</scope>
    <source>
        <strain evidence="7 8">LPB0138</strain>
    </source>
</reference>
<keyword evidence="4 5" id="KW-0472">Membrane</keyword>
<proteinExistence type="predicted"/>
<evidence type="ECO:0000313" key="7">
    <source>
        <dbReference type="EMBL" id="AOW19590.1"/>
    </source>
</evidence>
<dbReference type="Gene3D" id="1.20.1250.20">
    <property type="entry name" value="MFS general substrate transporter like domains"/>
    <property type="match status" value="2"/>
</dbReference>
<name>A0A1D8P4S2_9FLAO</name>
<feature type="transmembrane region" description="Helical" evidence="5">
    <location>
        <begin position="44"/>
        <end position="68"/>
    </location>
</feature>
<feature type="transmembrane region" description="Helical" evidence="5">
    <location>
        <begin position="75"/>
        <end position="93"/>
    </location>
</feature>
<dbReference type="GO" id="GO:0016020">
    <property type="term" value="C:membrane"/>
    <property type="evidence" value="ECO:0007669"/>
    <property type="project" value="UniProtKB-SubCell"/>
</dbReference>
<organism evidence="7 8">
    <name type="scientific">Urechidicola croceus</name>
    <dbReference type="NCBI Taxonomy" id="1850246"/>
    <lineage>
        <taxon>Bacteria</taxon>
        <taxon>Pseudomonadati</taxon>
        <taxon>Bacteroidota</taxon>
        <taxon>Flavobacteriia</taxon>
        <taxon>Flavobacteriales</taxon>
        <taxon>Flavobacteriaceae</taxon>
        <taxon>Urechidicola</taxon>
    </lineage>
</organism>
<evidence type="ECO:0000256" key="3">
    <source>
        <dbReference type="ARBA" id="ARBA00022989"/>
    </source>
</evidence>
<dbReference type="CDD" id="cd17393">
    <property type="entry name" value="MFS_MosC_like"/>
    <property type="match status" value="1"/>
</dbReference>
<evidence type="ECO:0000256" key="5">
    <source>
        <dbReference type="SAM" id="Phobius"/>
    </source>
</evidence>
<dbReference type="EMBL" id="CP017478">
    <property type="protein sequence ID" value="AOW19590.1"/>
    <property type="molecule type" value="Genomic_DNA"/>
</dbReference>
<dbReference type="InterPro" id="IPR051788">
    <property type="entry name" value="MFS_Transporter"/>
</dbReference>
<evidence type="ECO:0000256" key="1">
    <source>
        <dbReference type="ARBA" id="ARBA00004141"/>
    </source>
</evidence>
<dbReference type="PANTHER" id="PTHR23514:SF13">
    <property type="entry name" value="INNER MEMBRANE PROTEIN YBJJ"/>
    <property type="match status" value="1"/>
</dbReference>
<dbReference type="InterPro" id="IPR036259">
    <property type="entry name" value="MFS_trans_sf"/>
</dbReference>
<dbReference type="InterPro" id="IPR011701">
    <property type="entry name" value="MFS"/>
</dbReference>
<feature type="domain" description="Major facilitator superfamily (MFS) profile" evidence="6">
    <location>
        <begin position="9"/>
        <end position="382"/>
    </location>
</feature>
<dbReference type="Proteomes" id="UP000176050">
    <property type="component" value="Chromosome"/>
</dbReference>
<dbReference type="PANTHER" id="PTHR23514">
    <property type="entry name" value="BYPASS OF STOP CODON PROTEIN 6"/>
    <property type="match status" value="1"/>
</dbReference>
<dbReference type="PROSITE" id="PS50850">
    <property type="entry name" value="MFS"/>
    <property type="match status" value="1"/>
</dbReference>
<dbReference type="OrthoDB" id="9809599at2"/>
<accession>A0A1D8P4S2</accession>
<dbReference type="InterPro" id="IPR020846">
    <property type="entry name" value="MFS_dom"/>
</dbReference>
<comment type="subcellular location">
    <subcellularLocation>
        <location evidence="1">Membrane</location>
        <topology evidence="1">Multi-pass membrane protein</topology>
    </subcellularLocation>
</comment>
<evidence type="ECO:0000256" key="2">
    <source>
        <dbReference type="ARBA" id="ARBA00022692"/>
    </source>
</evidence>
<keyword evidence="3 5" id="KW-1133">Transmembrane helix</keyword>
<feature type="transmembrane region" description="Helical" evidence="5">
    <location>
        <begin position="268"/>
        <end position="286"/>
    </location>
</feature>
<feature type="transmembrane region" description="Helical" evidence="5">
    <location>
        <begin position="99"/>
        <end position="117"/>
    </location>
</feature>
<feature type="transmembrane region" description="Helical" evidence="5">
    <location>
        <begin position="292"/>
        <end position="313"/>
    </location>
</feature>
<evidence type="ECO:0000259" key="6">
    <source>
        <dbReference type="PROSITE" id="PS50850"/>
    </source>
</evidence>
<feature type="transmembrane region" description="Helical" evidence="5">
    <location>
        <begin position="163"/>
        <end position="182"/>
    </location>
</feature>
<dbReference type="KEGG" id="lul:LPB138_02365"/>
<feature type="transmembrane region" description="Helical" evidence="5">
    <location>
        <begin position="138"/>
        <end position="157"/>
    </location>
</feature>
<gene>
    <name evidence="7" type="ORF">LPB138_02365</name>
</gene>
<dbReference type="STRING" id="1850246.LPB138_02365"/>
<feature type="transmembrane region" description="Helical" evidence="5">
    <location>
        <begin position="203"/>
        <end position="222"/>
    </location>
</feature>
<feature type="transmembrane region" description="Helical" evidence="5">
    <location>
        <begin position="237"/>
        <end position="256"/>
    </location>
</feature>
<evidence type="ECO:0000313" key="8">
    <source>
        <dbReference type="Proteomes" id="UP000176050"/>
    </source>
</evidence>
<evidence type="ECO:0000256" key="4">
    <source>
        <dbReference type="ARBA" id="ARBA00023136"/>
    </source>
</evidence>
<protein>
    <submittedName>
        <fullName evidence="7">MFS transporter</fullName>
    </submittedName>
</protein>